<dbReference type="RefSeq" id="WP_015321348.1">
    <property type="nucleotide sequence ID" value="NC_019974.1"/>
</dbReference>
<organism evidence="2 3">
    <name type="scientific">Natronococcus occultus SP4</name>
    <dbReference type="NCBI Taxonomy" id="694430"/>
    <lineage>
        <taxon>Archaea</taxon>
        <taxon>Methanobacteriati</taxon>
        <taxon>Methanobacteriota</taxon>
        <taxon>Stenosarchaea group</taxon>
        <taxon>Halobacteria</taxon>
        <taxon>Halobacteriales</taxon>
        <taxon>Natrialbaceae</taxon>
        <taxon>Natronococcus</taxon>
    </lineage>
</organism>
<dbReference type="KEGG" id="nou:Natoc_2119"/>
<dbReference type="AlphaFoldDB" id="L0K0P0"/>
<feature type="region of interest" description="Disordered" evidence="1">
    <location>
        <begin position="46"/>
        <end position="82"/>
    </location>
</feature>
<dbReference type="HOGENOM" id="CLU_2550368_0_0_2"/>
<evidence type="ECO:0000313" key="3">
    <source>
        <dbReference type="Proteomes" id="UP000010878"/>
    </source>
</evidence>
<evidence type="ECO:0000313" key="2">
    <source>
        <dbReference type="EMBL" id="AGB37904.1"/>
    </source>
</evidence>
<dbReference type="Proteomes" id="UP000010878">
    <property type="component" value="Chromosome"/>
</dbReference>
<reference evidence="2 3" key="1">
    <citation type="submission" date="2012-11" db="EMBL/GenBank/DDBJ databases">
        <title>FINISHED of Natronococcus occultus SP4, DSM 3396.</title>
        <authorList>
            <consortium name="DOE Joint Genome Institute"/>
            <person name="Eisen J."/>
            <person name="Huntemann M."/>
            <person name="Wei C.-L."/>
            <person name="Han J."/>
            <person name="Detter J.C."/>
            <person name="Han C."/>
            <person name="Tapia R."/>
            <person name="Chen A."/>
            <person name="Kyrpides N."/>
            <person name="Mavromatis K."/>
            <person name="Markowitz V."/>
            <person name="Szeto E."/>
            <person name="Ivanova N."/>
            <person name="Mikhailova N."/>
            <person name="Ovchinnikova G."/>
            <person name="Pagani I."/>
            <person name="Pati A."/>
            <person name="Goodwin L."/>
            <person name="Nordberg H.P."/>
            <person name="Cantor M.N."/>
            <person name="Hua S.X."/>
            <person name="Woyke T."/>
            <person name="Eisen J."/>
            <person name="Klenk H.-P."/>
            <person name="Klenk H.-P."/>
        </authorList>
    </citation>
    <scope>NUCLEOTIDE SEQUENCE [LARGE SCALE GENOMIC DNA]</scope>
    <source>
        <strain evidence="2 3">SP4</strain>
    </source>
</reference>
<proteinExistence type="predicted"/>
<gene>
    <name evidence="2" type="ORF">Natoc_2119</name>
</gene>
<keyword evidence="3" id="KW-1185">Reference proteome</keyword>
<accession>L0K0P0</accession>
<sequence>MVNGGHRTNETGGIEVEIERRGVDDTTEETVVRTFATVDVLESGWIRGTDPLEDSPEERPTINYHPPERVLEIRSSGFAGSE</sequence>
<protein>
    <submittedName>
        <fullName evidence="2">Uncharacterized protein</fullName>
    </submittedName>
</protein>
<dbReference type="EMBL" id="CP003929">
    <property type="protein sequence ID" value="AGB37904.1"/>
    <property type="molecule type" value="Genomic_DNA"/>
</dbReference>
<dbReference type="GeneID" id="14403803"/>
<name>L0K0P0_9EURY</name>
<evidence type="ECO:0000256" key="1">
    <source>
        <dbReference type="SAM" id="MobiDB-lite"/>
    </source>
</evidence>
<dbReference type="OrthoDB" id="200685at2157"/>